<dbReference type="SUPFAM" id="SSF55729">
    <property type="entry name" value="Acyl-CoA N-acyltransferases (Nat)"/>
    <property type="match status" value="1"/>
</dbReference>
<keyword evidence="3" id="KW-1185">Reference proteome</keyword>
<dbReference type="GO" id="GO:0016747">
    <property type="term" value="F:acyltransferase activity, transferring groups other than amino-acyl groups"/>
    <property type="evidence" value="ECO:0007669"/>
    <property type="project" value="InterPro"/>
</dbReference>
<dbReference type="PROSITE" id="PS51186">
    <property type="entry name" value="GNAT"/>
    <property type="match status" value="1"/>
</dbReference>
<keyword evidence="2" id="KW-0808">Transferase</keyword>
<dbReference type="RefSeq" id="WP_136151582.1">
    <property type="nucleotide sequence ID" value="NZ_CP038810.1"/>
</dbReference>
<dbReference type="EMBL" id="CP038810">
    <property type="protein sequence ID" value="QBZ97633.1"/>
    <property type="molecule type" value="Genomic_DNA"/>
</dbReference>
<gene>
    <name evidence="2" type="primary">ydaF</name>
    <name evidence="2" type="ORF">GS03_01131</name>
</gene>
<evidence type="ECO:0000313" key="2">
    <source>
        <dbReference type="EMBL" id="QBZ97633.1"/>
    </source>
</evidence>
<organism evidence="2 3">
    <name type="scientific">Flavobacterium sangjuense</name>
    <dbReference type="NCBI Taxonomy" id="2518177"/>
    <lineage>
        <taxon>Bacteria</taxon>
        <taxon>Pseudomonadati</taxon>
        <taxon>Bacteroidota</taxon>
        <taxon>Flavobacteriia</taxon>
        <taxon>Flavobacteriales</taxon>
        <taxon>Flavobacteriaceae</taxon>
        <taxon>Flavobacterium</taxon>
    </lineage>
</organism>
<evidence type="ECO:0000313" key="3">
    <source>
        <dbReference type="Proteomes" id="UP000296862"/>
    </source>
</evidence>
<dbReference type="InterPro" id="IPR016181">
    <property type="entry name" value="Acyl_CoA_acyltransferase"/>
</dbReference>
<dbReference type="InterPro" id="IPR000182">
    <property type="entry name" value="GNAT_dom"/>
</dbReference>
<name>A0A4P7PUQ8_9FLAO</name>
<evidence type="ECO:0000259" key="1">
    <source>
        <dbReference type="PROSITE" id="PS51186"/>
    </source>
</evidence>
<dbReference type="Pfam" id="PF13302">
    <property type="entry name" value="Acetyltransf_3"/>
    <property type="match status" value="1"/>
</dbReference>
<dbReference type="KEGG" id="fsn:GS03_01131"/>
<protein>
    <submittedName>
        <fullName evidence="2">Ribosomal N-acetyltransferase YdaF</fullName>
        <ecNumber evidence="2">2.3.1.-</ecNumber>
    </submittedName>
</protein>
<dbReference type="Gene3D" id="3.40.630.30">
    <property type="match status" value="1"/>
</dbReference>
<keyword evidence="2" id="KW-0012">Acyltransferase</keyword>
<feature type="domain" description="N-acetyltransferase" evidence="1">
    <location>
        <begin position="18"/>
        <end position="177"/>
    </location>
</feature>
<dbReference type="OrthoDB" id="883856at2"/>
<dbReference type="PANTHER" id="PTHR43792">
    <property type="entry name" value="GNAT FAMILY, PUTATIVE (AFU_ORTHOLOGUE AFUA_3G00765)-RELATED-RELATED"/>
    <property type="match status" value="1"/>
</dbReference>
<accession>A0A4P7PUQ8</accession>
<proteinExistence type="predicted"/>
<dbReference type="AlphaFoldDB" id="A0A4P7PUQ8"/>
<reference evidence="2 3" key="1">
    <citation type="submission" date="2019-04" db="EMBL/GenBank/DDBJ databases">
        <title>Flavobacterium sp. GS03.</title>
        <authorList>
            <person name="Kim H."/>
        </authorList>
    </citation>
    <scope>NUCLEOTIDE SEQUENCE [LARGE SCALE GENOMIC DNA]</scope>
    <source>
        <strain evidence="2 3">GS03</strain>
    </source>
</reference>
<sequence>MIHFENYTVRRIVISDLENYFSLIENNRKRLEDFFTGTVSRTRTFEDTETFLREIIQKRYAKLYYAFVIENDENKELVGFIDIKNIDWNIPKAELGFYTDEQYSGKGISSKAFSLFVDYCFDHFGFSKLFLRTHESNIAAQKLAQKAGFQIEGKIRKDYKTTKGEVVDLIYYGKIRE</sequence>
<dbReference type="InterPro" id="IPR051531">
    <property type="entry name" value="N-acetyltransferase"/>
</dbReference>
<dbReference type="EC" id="2.3.1.-" evidence="2"/>
<dbReference type="Proteomes" id="UP000296862">
    <property type="component" value="Chromosome"/>
</dbReference>